<proteinExistence type="predicted"/>
<accession>A0A833RBH8</accession>
<protein>
    <recommendedName>
        <fullName evidence="3">Reverse transcriptase zinc-binding domain-containing protein</fullName>
    </recommendedName>
</protein>
<keyword evidence="2" id="KW-1185">Reference proteome</keyword>
<dbReference type="Proteomes" id="UP000623129">
    <property type="component" value="Unassembled WGS sequence"/>
</dbReference>
<dbReference type="OrthoDB" id="686325at2759"/>
<evidence type="ECO:0008006" key="3">
    <source>
        <dbReference type="Google" id="ProtNLM"/>
    </source>
</evidence>
<gene>
    <name evidence="1" type="ORF">FCM35_KLT01835</name>
</gene>
<evidence type="ECO:0000313" key="2">
    <source>
        <dbReference type="Proteomes" id="UP000623129"/>
    </source>
</evidence>
<sequence>MCVMCRQDAETARHMVGQCPFAVEIYRRIDMATEMRTQPIDAILRLEHNKKARGTLLVTMFVIWRERCTRIFRDTDKTHEQLIEEVAQLLHRRSDPAGEF</sequence>
<dbReference type="EMBL" id="SWLB01000011">
    <property type="protein sequence ID" value="KAF3332258.1"/>
    <property type="molecule type" value="Genomic_DNA"/>
</dbReference>
<organism evidence="1 2">
    <name type="scientific">Carex littledalei</name>
    <dbReference type="NCBI Taxonomy" id="544730"/>
    <lineage>
        <taxon>Eukaryota</taxon>
        <taxon>Viridiplantae</taxon>
        <taxon>Streptophyta</taxon>
        <taxon>Embryophyta</taxon>
        <taxon>Tracheophyta</taxon>
        <taxon>Spermatophyta</taxon>
        <taxon>Magnoliopsida</taxon>
        <taxon>Liliopsida</taxon>
        <taxon>Poales</taxon>
        <taxon>Cyperaceae</taxon>
        <taxon>Cyperoideae</taxon>
        <taxon>Cariceae</taxon>
        <taxon>Carex</taxon>
        <taxon>Carex subgen. Euthyceras</taxon>
    </lineage>
</organism>
<reference evidence="1" key="1">
    <citation type="submission" date="2020-01" db="EMBL/GenBank/DDBJ databases">
        <title>Genome sequence of Kobresia littledalei, the first chromosome-level genome in the family Cyperaceae.</title>
        <authorList>
            <person name="Qu G."/>
        </authorList>
    </citation>
    <scope>NUCLEOTIDE SEQUENCE</scope>
    <source>
        <strain evidence="1">C.B.Clarke</strain>
        <tissue evidence="1">Leaf</tissue>
    </source>
</reference>
<comment type="caution">
    <text evidence="1">The sequence shown here is derived from an EMBL/GenBank/DDBJ whole genome shotgun (WGS) entry which is preliminary data.</text>
</comment>
<evidence type="ECO:0000313" key="1">
    <source>
        <dbReference type="EMBL" id="KAF3332258.1"/>
    </source>
</evidence>
<name>A0A833RBH8_9POAL</name>
<dbReference type="AlphaFoldDB" id="A0A833RBH8"/>